<dbReference type="PANTHER" id="PTHR46696:SF1">
    <property type="entry name" value="CYTOCHROME P450 YJIB-RELATED"/>
    <property type="match status" value="1"/>
</dbReference>
<comment type="caution">
    <text evidence="3">The sequence shown here is derived from an EMBL/GenBank/DDBJ whole genome shotgun (WGS) entry which is preliminary data.</text>
</comment>
<reference evidence="3 4" key="1">
    <citation type="submission" date="2023-11" db="EMBL/GenBank/DDBJ databases">
        <title>Actinomadura monticuli sp. nov., isolated from volcanic ash.</title>
        <authorList>
            <person name="Lee S.D."/>
            <person name="Yang H."/>
            <person name="Kim I.S."/>
        </authorList>
    </citation>
    <scope>NUCLEOTIDE SEQUENCE [LARGE SCALE GENOMIC DNA]</scope>
    <source>
        <strain evidence="3 4">DLS-62</strain>
    </source>
</reference>
<keyword evidence="2" id="KW-0503">Monooxygenase</keyword>
<name>A0ABV4Q4I7_9ACTN</name>
<accession>A0ABV4Q4I7</accession>
<keyword evidence="4" id="KW-1185">Reference proteome</keyword>
<keyword evidence="2" id="KW-0479">Metal-binding</keyword>
<evidence type="ECO:0000313" key="4">
    <source>
        <dbReference type="Proteomes" id="UP001569963"/>
    </source>
</evidence>
<proteinExistence type="inferred from homology"/>
<dbReference type="Pfam" id="PF00067">
    <property type="entry name" value="p450"/>
    <property type="match status" value="1"/>
</dbReference>
<dbReference type="Gene3D" id="1.10.630.10">
    <property type="entry name" value="Cytochrome P450"/>
    <property type="match status" value="1"/>
</dbReference>
<evidence type="ECO:0000256" key="1">
    <source>
        <dbReference type="ARBA" id="ARBA00010617"/>
    </source>
</evidence>
<dbReference type="CDD" id="cd11029">
    <property type="entry name" value="CYP107-like"/>
    <property type="match status" value="1"/>
</dbReference>
<dbReference type="PRINTS" id="PR00359">
    <property type="entry name" value="BP450"/>
</dbReference>
<dbReference type="InterPro" id="IPR017972">
    <property type="entry name" value="Cyt_P450_CS"/>
</dbReference>
<comment type="similarity">
    <text evidence="1 2">Belongs to the cytochrome P450 family.</text>
</comment>
<gene>
    <name evidence="3" type="ORF">SM611_03970</name>
</gene>
<dbReference type="PROSITE" id="PS00086">
    <property type="entry name" value="CYTOCHROME_P450"/>
    <property type="match status" value="1"/>
</dbReference>
<dbReference type="EMBL" id="JAXCEI010000002">
    <property type="protein sequence ID" value="MFA1538076.1"/>
    <property type="molecule type" value="Genomic_DNA"/>
</dbReference>
<evidence type="ECO:0000256" key="2">
    <source>
        <dbReference type="RuleBase" id="RU000461"/>
    </source>
</evidence>
<keyword evidence="2" id="KW-0560">Oxidoreductase</keyword>
<organism evidence="3 4">
    <name type="scientific">Actinomadura monticuli</name>
    <dbReference type="NCBI Taxonomy" id="3097367"/>
    <lineage>
        <taxon>Bacteria</taxon>
        <taxon>Bacillati</taxon>
        <taxon>Actinomycetota</taxon>
        <taxon>Actinomycetes</taxon>
        <taxon>Streptosporangiales</taxon>
        <taxon>Thermomonosporaceae</taxon>
        <taxon>Actinomadura</taxon>
    </lineage>
</organism>
<dbReference type="InterPro" id="IPR002397">
    <property type="entry name" value="Cyt_P450_B"/>
</dbReference>
<dbReference type="InterPro" id="IPR036396">
    <property type="entry name" value="Cyt_P450_sf"/>
</dbReference>
<evidence type="ECO:0000313" key="3">
    <source>
        <dbReference type="EMBL" id="MFA1538076.1"/>
    </source>
</evidence>
<dbReference type="InterPro" id="IPR001128">
    <property type="entry name" value="Cyt_P450"/>
</dbReference>
<sequence length="349" mass="37906">MKAALADPRLSRDPAFALPAWHATDRGRPIEDDADLGAHLLTREGDVHWRLRKLVFPAFTARKAQGMRSRVQEIADSLIDDFQSRGHADLIDEFAYPLATMVICEVLGVPVEHYAIFRQWTSNARPDAAAGPDPAGYLCELIAARRAAPSHDVVGVLVAAEAAGEISEAELRSMIFLLLIAGHEGSVALIANGVLALLADGVQRALLRERRCPMESAIEEIVRYDGPMELAAWRFAKEPVEVGGVVIPAGSPVVLALAAAHRDPRRFRDPDQFDITRTGNAHLGFGYGAHHCLGAPLARVEGAVALATLFSRLPDLALSTSVEELERQPSTLVRGLFELNVVFTPRTSR</sequence>
<protein>
    <submittedName>
        <fullName evidence="3">Cytochrome P450</fullName>
    </submittedName>
</protein>
<dbReference type="SUPFAM" id="SSF48264">
    <property type="entry name" value="Cytochrome P450"/>
    <property type="match status" value="1"/>
</dbReference>
<dbReference type="PANTHER" id="PTHR46696">
    <property type="entry name" value="P450, PUTATIVE (EUROFUNG)-RELATED"/>
    <property type="match status" value="1"/>
</dbReference>
<keyword evidence="2" id="KW-0408">Iron</keyword>
<keyword evidence="2" id="KW-0349">Heme</keyword>
<dbReference type="Proteomes" id="UP001569963">
    <property type="component" value="Unassembled WGS sequence"/>
</dbReference>